<reference evidence="1 2" key="1">
    <citation type="submission" date="2020-09" db="EMBL/GenBank/DDBJ databases">
        <title>Characterization and genome sequencing of Ruminiclostridium sp. nov. MA18.</title>
        <authorList>
            <person name="Rettenmaier R."/>
            <person name="Kowollik M.-L."/>
            <person name="Liebl W."/>
            <person name="Zverlov V."/>
        </authorList>
    </citation>
    <scope>NUCLEOTIDE SEQUENCE [LARGE SCALE GENOMIC DNA]</scope>
    <source>
        <strain evidence="1 2">MA18</strain>
    </source>
</reference>
<dbReference type="Gene3D" id="2.60.40.10">
    <property type="entry name" value="Immunoglobulins"/>
    <property type="match status" value="1"/>
</dbReference>
<dbReference type="SUPFAM" id="SSF49373">
    <property type="entry name" value="Invasin/intimin cell-adhesion fragments"/>
    <property type="match status" value="1"/>
</dbReference>
<dbReference type="AlphaFoldDB" id="A0A4U7J746"/>
<gene>
    <name evidence="1" type="ORF">EHE19_019360</name>
</gene>
<keyword evidence="2" id="KW-1185">Reference proteome</keyword>
<dbReference type="EMBL" id="CP061336">
    <property type="protein sequence ID" value="QNU66953.1"/>
    <property type="molecule type" value="Genomic_DNA"/>
</dbReference>
<evidence type="ECO:0000313" key="1">
    <source>
        <dbReference type="EMBL" id="QNU66953.1"/>
    </source>
</evidence>
<dbReference type="KEGG" id="rher:EHE19_019360"/>
<dbReference type="OrthoDB" id="2442444at2"/>
<proteinExistence type="predicted"/>
<dbReference type="Proteomes" id="UP000306409">
    <property type="component" value="Chromosome"/>
</dbReference>
<sequence length="180" mass="19602">MIKLNEQKVVFDWKRRNSLKALCFSMIFVLSLLLSGFNTAYAATSSNWQIIALAPFDQEMKLSTPSAAAPGGRGFMTPQKVCILNSNGGPVINTPVTFEVSSNVLITSLMRGTYSRSITVYTDSNGIATAANTHADFLGEGFQVYSQYAGIKQTLQVTASVPGLNKVTFNVVVKTYGYQY</sequence>
<protein>
    <submittedName>
        <fullName evidence="1">Ig-like domain-containing protein</fullName>
    </submittedName>
</protein>
<name>A0A4U7J746_9FIRM</name>
<dbReference type="RefSeq" id="WP_137699104.1">
    <property type="nucleotide sequence ID" value="NZ_CP061336.1"/>
</dbReference>
<evidence type="ECO:0000313" key="2">
    <source>
        <dbReference type="Proteomes" id="UP000306409"/>
    </source>
</evidence>
<dbReference type="InterPro" id="IPR008964">
    <property type="entry name" value="Invasin/intimin_cell_adhesion"/>
</dbReference>
<organism evidence="1 2">
    <name type="scientific">Ruminiclostridium herbifermentans</name>
    <dbReference type="NCBI Taxonomy" id="2488810"/>
    <lineage>
        <taxon>Bacteria</taxon>
        <taxon>Bacillati</taxon>
        <taxon>Bacillota</taxon>
        <taxon>Clostridia</taxon>
        <taxon>Eubacteriales</taxon>
        <taxon>Oscillospiraceae</taxon>
        <taxon>Ruminiclostridium</taxon>
    </lineage>
</organism>
<dbReference type="InterPro" id="IPR013783">
    <property type="entry name" value="Ig-like_fold"/>
</dbReference>
<accession>A0A4U7J746</accession>